<reference evidence="2 3" key="1">
    <citation type="submission" date="2019-09" db="EMBL/GenBank/DDBJ databases">
        <title>Genome sequence of Clostridium sp. EA1.</title>
        <authorList>
            <person name="Poehlein A."/>
            <person name="Bengelsdorf F.R."/>
            <person name="Daniel R."/>
        </authorList>
    </citation>
    <scope>NUCLEOTIDE SEQUENCE [LARGE SCALE GENOMIC DNA]</scope>
    <source>
        <strain evidence="2 3">EA1</strain>
    </source>
</reference>
<dbReference type="EMBL" id="VWXL01000083">
    <property type="protein sequence ID" value="MVB12079.1"/>
    <property type="molecule type" value="Genomic_DNA"/>
</dbReference>
<organism evidence="2 3">
    <name type="scientific">Caproicibacter fermentans</name>
    <dbReference type="NCBI Taxonomy" id="2576756"/>
    <lineage>
        <taxon>Bacteria</taxon>
        <taxon>Bacillati</taxon>
        <taxon>Bacillota</taxon>
        <taxon>Clostridia</taxon>
        <taxon>Eubacteriales</taxon>
        <taxon>Acutalibacteraceae</taxon>
        <taxon>Caproicibacter</taxon>
    </lineage>
</organism>
<proteinExistence type="predicted"/>
<gene>
    <name evidence="2" type="ORF">CAFE_28100</name>
</gene>
<protein>
    <recommendedName>
        <fullName evidence="1">MobA/VirD2-like nuclease domain-containing protein</fullName>
    </recommendedName>
</protein>
<keyword evidence="3" id="KW-1185">Reference proteome</keyword>
<evidence type="ECO:0000313" key="3">
    <source>
        <dbReference type="Proteomes" id="UP000469440"/>
    </source>
</evidence>
<dbReference type="InterPro" id="IPR005094">
    <property type="entry name" value="Endonuclease_MobA/VirD2"/>
</dbReference>
<name>A0A6N8I284_9FIRM</name>
<evidence type="ECO:0000313" key="2">
    <source>
        <dbReference type="EMBL" id="MVB12079.1"/>
    </source>
</evidence>
<feature type="domain" description="MobA/VirD2-like nuclease" evidence="1">
    <location>
        <begin position="27"/>
        <end position="115"/>
    </location>
</feature>
<comment type="caution">
    <text evidence="2">The sequence shown here is derived from an EMBL/GenBank/DDBJ whole genome shotgun (WGS) entry which is preliminary data.</text>
</comment>
<dbReference type="Proteomes" id="UP000469440">
    <property type="component" value="Unassembled WGS sequence"/>
</dbReference>
<sequence length="117" mass="13320">MATTRLITHHISKGETIAQSLADRFDYGQNPDKTEHGEWLSAYQCEPETADAEFLLSKAQYKSITGREQKKDADILCYQIRQAFLPGEITPEDANRVGYETAMLDEGQTRLFCRHAH</sequence>
<dbReference type="AlphaFoldDB" id="A0A6N8I284"/>
<accession>A0A6N8I284</accession>
<dbReference type="Pfam" id="PF03432">
    <property type="entry name" value="Relaxase"/>
    <property type="match status" value="1"/>
</dbReference>
<evidence type="ECO:0000259" key="1">
    <source>
        <dbReference type="Pfam" id="PF03432"/>
    </source>
</evidence>